<dbReference type="Proteomes" id="UP000694389">
    <property type="component" value="Unassembled WGS sequence"/>
</dbReference>
<dbReference type="Ensembl" id="ENSDLAT00005033391.2">
    <property type="protein sequence ID" value="ENSDLAP00005031265.1"/>
    <property type="gene ID" value="ENSDLAG00005014092.2"/>
</dbReference>
<feature type="region of interest" description="Disordered" evidence="1">
    <location>
        <begin position="223"/>
        <end position="268"/>
    </location>
</feature>
<evidence type="ECO:0000256" key="2">
    <source>
        <dbReference type="SAM" id="Phobius"/>
    </source>
</evidence>
<keyword evidence="2" id="KW-1133">Transmembrane helix</keyword>
<protein>
    <submittedName>
        <fullName evidence="3">Si:ch73-344o19.1</fullName>
    </submittedName>
</protein>
<accession>A0A8C4FG64</accession>
<dbReference type="AlphaFoldDB" id="A0A8C4FG64"/>
<keyword evidence="4" id="KW-1185">Reference proteome</keyword>
<evidence type="ECO:0000256" key="1">
    <source>
        <dbReference type="SAM" id="MobiDB-lite"/>
    </source>
</evidence>
<keyword evidence="2" id="KW-0812">Transmembrane</keyword>
<feature type="compositionally biased region" description="Low complexity" evidence="1">
    <location>
        <begin position="61"/>
        <end position="71"/>
    </location>
</feature>
<dbReference type="RefSeq" id="XP_051258211.1">
    <property type="nucleotide sequence ID" value="XM_051402251.1"/>
</dbReference>
<feature type="compositionally biased region" description="Low complexity" evidence="1">
    <location>
        <begin position="112"/>
        <end position="122"/>
    </location>
</feature>
<proteinExistence type="predicted"/>
<dbReference type="OrthoDB" id="8964578at2759"/>
<feature type="compositionally biased region" description="Basic and acidic residues" evidence="1">
    <location>
        <begin position="100"/>
        <end position="111"/>
    </location>
</feature>
<dbReference type="GeneTree" id="ENSGT00940000172254"/>
<evidence type="ECO:0000313" key="4">
    <source>
        <dbReference type="Proteomes" id="UP000694389"/>
    </source>
</evidence>
<feature type="transmembrane region" description="Helical" evidence="2">
    <location>
        <begin position="286"/>
        <end position="307"/>
    </location>
</feature>
<feature type="compositionally biased region" description="Low complexity" evidence="1">
    <location>
        <begin position="156"/>
        <end position="185"/>
    </location>
</feature>
<keyword evidence="2" id="KW-0472">Membrane</keyword>
<reference evidence="3" key="2">
    <citation type="submission" date="2025-09" db="UniProtKB">
        <authorList>
            <consortium name="Ensembl"/>
        </authorList>
    </citation>
    <scope>IDENTIFICATION</scope>
</reference>
<feature type="region of interest" description="Disordered" evidence="1">
    <location>
        <begin position="156"/>
        <end position="192"/>
    </location>
</feature>
<sequence length="340" mass="36457">MMCPVKSRNGNNLRAKKAEPPWRARFDPVFIAICREKAAKEMRFEMNLVFCVLVVLTGSSQARGQSSASPPVLTLAARPSHAGSSASPDLTEDPGNEVPQRTHDPAGRDETSTQTTTKTEGTVHSETATNAVYKTQTLNKSSAVATSQHTTVPVVTTAHPATPSPSAAADGLSSTPTVQSTTPPQHISTTEGRALLTTDPLTTFSSLPAHSVQDTSPIAYASTIRPQSESLTTATARPTTTGHPLTSALGRDPAGPTHQEVPSELNVGDEDLKGPRYHSSSPLDPLLAGLLSVFIVTTAVVFVILFLKFRQRTNHPEFHRLQDLPMDDLMEDTPLSRYSY</sequence>
<gene>
    <name evidence="3" type="primary">LOC127364602</name>
</gene>
<reference evidence="3" key="1">
    <citation type="submission" date="2025-08" db="UniProtKB">
        <authorList>
            <consortium name="Ensembl"/>
        </authorList>
    </citation>
    <scope>IDENTIFICATION</scope>
</reference>
<feature type="compositionally biased region" description="Low complexity" evidence="1">
    <location>
        <begin position="232"/>
        <end position="241"/>
    </location>
</feature>
<organism evidence="3 4">
    <name type="scientific">Dicentrarchus labrax</name>
    <name type="common">European seabass</name>
    <name type="synonym">Morone labrax</name>
    <dbReference type="NCBI Taxonomy" id="13489"/>
    <lineage>
        <taxon>Eukaryota</taxon>
        <taxon>Metazoa</taxon>
        <taxon>Chordata</taxon>
        <taxon>Craniata</taxon>
        <taxon>Vertebrata</taxon>
        <taxon>Euteleostomi</taxon>
        <taxon>Actinopterygii</taxon>
        <taxon>Neopterygii</taxon>
        <taxon>Teleostei</taxon>
        <taxon>Neoteleostei</taxon>
        <taxon>Acanthomorphata</taxon>
        <taxon>Eupercaria</taxon>
        <taxon>Moronidae</taxon>
        <taxon>Dicentrarchus</taxon>
    </lineage>
</organism>
<dbReference type="GeneID" id="127364602"/>
<evidence type="ECO:0000313" key="3">
    <source>
        <dbReference type="Ensembl" id="ENSDLAP00005031265.1"/>
    </source>
</evidence>
<name>A0A8C4FG64_DICLA</name>
<dbReference type="RefSeq" id="XP_051258203.1">
    <property type="nucleotide sequence ID" value="XM_051402243.1"/>
</dbReference>
<feature type="region of interest" description="Disordered" evidence="1">
    <location>
        <begin position="61"/>
        <end position="128"/>
    </location>
</feature>